<dbReference type="AlphaFoldDB" id="A0A292IGY5"/>
<dbReference type="EMBL" id="HG937516">
    <property type="protein sequence ID" value="CDN40189.1"/>
    <property type="molecule type" value="Genomic_DNA"/>
</dbReference>
<name>A0A292IGY5_9MOLU</name>
<dbReference type="KEGG" id="mamp:MAMA39_00640"/>
<dbReference type="RefSeq" id="WP_343251529.1">
    <property type="nucleotide sequence ID" value="NZ_HG937516.1"/>
</dbReference>
<dbReference type="Pfam" id="PF07751">
    <property type="entry name" value="Abi_2"/>
    <property type="match status" value="1"/>
</dbReference>
<gene>
    <name evidence="1" type="ORF">MAMA39_00640</name>
</gene>
<sequence>MSDLKKFTTTEEQISKLEKEYMLKMDEKGKEKLKLYLDWYGYERVVTDAKPLLFDNANSVFKEEYNAKDLCKIYDLDRNISTTISRYLLKSAEIKFNTLVANHIAKKMYEKGLEKHGLIGTIVNDDLEKIFPKYEIEYPKYKNRPQISQLKRDLLGLLIIQENRGQLLDEYKNIIAAKHAEISAKIESYPNNKVLDKEIMDNIYLPIWTLATSWTFDRTVKFYNCLDEQTQKEIIKKFVGDSTNWIINSSLNQIHKHVFPVIINWMKYVRNIVAHNGQIYSLEYNPSEKNKQLERHNIDFNFVFDFLKNVIQITRNKNDSYGLMSFVKILESVLSILDKKIQKEIDELFDKRSISEQVKKLLWEKIRF</sequence>
<keyword evidence="2" id="KW-1185">Reference proteome</keyword>
<proteinExistence type="predicted"/>
<accession>A0A292IGY5</accession>
<evidence type="ECO:0000313" key="1">
    <source>
        <dbReference type="EMBL" id="CDN40189.1"/>
    </source>
</evidence>
<evidence type="ECO:0008006" key="3">
    <source>
        <dbReference type="Google" id="ProtNLM"/>
    </source>
</evidence>
<organism evidence="1 2">
    <name type="scientific">Mycoplasma amphoriforme A39</name>
    <dbReference type="NCBI Taxonomy" id="572419"/>
    <lineage>
        <taxon>Bacteria</taxon>
        <taxon>Bacillati</taxon>
        <taxon>Mycoplasmatota</taxon>
        <taxon>Mollicutes</taxon>
        <taxon>Mycoplasmataceae</taxon>
        <taxon>Mycoplasma</taxon>
    </lineage>
</organism>
<reference evidence="1 2" key="1">
    <citation type="journal article" date="2015" name="Clin. Infect. Dis.">
        <title>Genomic Investigations unmask Mycoplasma amphoriforme, a new respiratory pathogen.</title>
        <authorList>
            <person name="Gillespie S.H."/>
            <person name="Ling C.L."/>
            <person name="Oravcova K."/>
            <person name="Pinheiro M."/>
            <person name="Wells L."/>
            <person name="Bryant J.M."/>
            <person name="McHugh T.D."/>
            <person name="Bebear C."/>
            <person name="Webster D."/>
            <person name="Harris S.R."/>
            <person name="Seth-Smith H.M."/>
            <person name="Thomson N.R."/>
        </authorList>
    </citation>
    <scope>NUCLEOTIDE SEQUENCE [LARGE SCALE GENOMIC DNA]</scope>
    <source>
        <strain evidence="1 2">A39</strain>
    </source>
</reference>
<evidence type="ECO:0000313" key="2">
    <source>
        <dbReference type="Proteomes" id="UP000261764"/>
    </source>
</evidence>
<protein>
    <recommendedName>
        <fullName evidence="3">Abi-like protein</fullName>
    </recommendedName>
</protein>
<dbReference type="InterPro" id="IPR011664">
    <property type="entry name" value="Abi_system_AbiD/AbiF-like"/>
</dbReference>
<dbReference type="Proteomes" id="UP000261764">
    <property type="component" value="Chromosome I"/>
</dbReference>